<reference evidence="1 2" key="1">
    <citation type="journal article" date="2011" name="J. Bacteriol.">
        <title>Complete Genome Sequence of the Aerobic Marine Methanotroph Methylomonas methanica MC09.</title>
        <authorList>
            <person name="Boden R."/>
            <person name="Cunliffe M."/>
            <person name="Scanlan J."/>
            <person name="Moussard H."/>
            <person name="Kits K.D."/>
            <person name="Klotz M.G."/>
            <person name="Jetten M.S."/>
            <person name="Vuilleumier S."/>
            <person name="Han J."/>
            <person name="Peters L."/>
            <person name="Mikhailova N."/>
            <person name="Teshima H."/>
            <person name="Tapia R."/>
            <person name="Kyrpides N."/>
            <person name="Ivanova N."/>
            <person name="Pagani I."/>
            <person name="Cheng J.F."/>
            <person name="Goodwin L."/>
            <person name="Han C."/>
            <person name="Hauser L."/>
            <person name="Land M.L."/>
            <person name="Lapidus A."/>
            <person name="Lucas S."/>
            <person name="Pitluck S."/>
            <person name="Woyke T."/>
            <person name="Stein L."/>
            <person name="Murrell J.C."/>
        </authorList>
    </citation>
    <scope>NUCLEOTIDE SEQUENCE [LARGE SCALE GENOMIC DNA]</scope>
    <source>
        <strain evidence="1 2">MC09</strain>
    </source>
</reference>
<protein>
    <recommendedName>
        <fullName evidence="3">Membrane-anchored protein</fullName>
    </recommendedName>
</protein>
<evidence type="ECO:0000313" key="1">
    <source>
        <dbReference type="EMBL" id="AEF99667.1"/>
    </source>
</evidence>
<dbReference type="AlphaFoldDB" id="F9ZX57"/>
<dbReference type="Pfam" id="PF11902">
    <property type="entry name" value="DUF3422"/>
    <property type="match status" value="1"/>
</dbReference>
<gene>
    <name evidence="1" type="ordered locus">Metme_1239</name>
</gene>
<organism evidence="1 2">
    <name type="scientific">Methylomonas methanica (strain DSM 25384 / MC09)</name>
    <dbReference type="NCBI Taxonomy" id="857087"/>
    <lineage>
        <taxon>Bacteria</taxon>
        <taxon>Pseudomonadati</taxon>
        <taxon>Pseudomonadota</taxon>
        <taxon>Gammaproteobacteria</taxon>
        <taxon>Methylococcales</taxon>
        <taxon>Methylococcaceae</taxon>
        <taxon>Methylomonas</taxon>
    </lineage>
</organism>
<dbReference type="OrthoDB" id="9767470at2"/>
<reference evidence="2" key="3">
    <citation type="submission" date="2011-05" db="EMBL/GenBank/DDBJ databases">
        <title>Complete sequence of Methylomonas methanica MC09.</title>
        <authorList>
            <consortium name="US DOE Joint Genome Institute"/>
            <person name="Lucas S."/>
            <person name="Han J."/>
            <person name="Lapidus A."/>
            <person name="Cheng J.-F."/>
            <person name="Goodwin L."/>
            <person name="Pitluck S."/>
            <person name="Peters L."/>
            <person name="Mikhailova N."/>
            <person name="Teshima H."/>
            <person name="Han C."/>
            <person name="Tapia R."/>
            <person name="Land M."/>
            <person name="Hauser L."/>
            <person name="Kyrpides N."/>
            <person name="Ivanova N."/>
            <person name="Pagani I."/>
            <person name="Stein L."/>
            <person name="Woyke T."/>
        </authorList>
    </citation>
    <scope>NUCLEOTIDE SEQUENCE [LARGE SCALE GENOMIC DNA]</scope>
    <source>
        <strain evidence="2">MC09</strain>
    </source>
</reference>
<accession>F9ZX57</accession>
<dbReference type="InterPro" id="IPR021830">
    <property type="entry name" value="DUF3422"/>
</dbReference>
<name>F9ZX57_METMM</name>
<proteinExistence type="predicted"/>
<sequence>MPVCSGNNTLLFIRILVATLFQLPPNHPQRFVLHNEVHARASSILSLPVRASYLALSLTSSEKTQERKHLTTLCERFGTVPPEPDADHFSANFDSFQMSWEQHGEFSTYGFYAYDSITEPFADPALKNVPVDWLAQINGQVIVAAHASVVAAADIHYRDETDLSPLSAHFAGNPIVGSKVTGGAASVFTDFRIHVDGFSRFLVVNHDLRTAQAGRLLHRLFDIEIYRVMALLAFPIARKLYPELKKADRQLYTITNSMTQPDNDDAKLLDELTALAAEVENHISSHQFRFAAASAYYQLVGQRLEDLREVRIQGIQTLGEFIKRRLEPAMNTCNSISHRYTLISERVSNASQLLRTKVDIIIERQNQGLLSSMALRAKMQLRMQQTVEGISMVAITYYAANLVGKIAEAAHSLGWHVNVELVEGLSIPVIFLIVGIGTKRLHKMIANTTE</sequence>
<evidence type="ECO:0008006" key="3">
    <source>
        <dbReference type="Google" id="ProtNLM"/>
    </source>
</evidence>
<dbReference type="STRING" id="857087.Metme_1239"/>
<dbReference type="Proteomes" id="UP000008888">
    <property type="component" value="Chromosome"/>
</dbReference>
<dbReference type="HOGENOM" id="CLU_035873_0_0_6"/>
<dbReference type="eggNOG" id="COG4949">
    <property type="taxonomic scope" value="Bacteria"/>
</dbReference>
<evidence type="ECO:0000313" key="2">
    <source>
        <dbReference type="Proteomes" id="UP000008888"/>
    </source>
</evidence>
<keyword evidence="2" id="KW-1185">Reference proteome</keyword>
<reference key="2">
    <citation type="submission" date="2011-05" db="EMBL/GenBank/DDBJ databases">
        <title>Complete genome sequence of the aerobic marine methanotroph Methylomonas methanica MC09.</title>
        <authorList>
            <person name="Boden R."/>
            <person name="Cunliffe M."/>
            <person name="Scanlan J."/>
            <person name="Moussard H."/>
            <person name="Kits K.D."/>
            <person name="Klotz M."/>
            <person name="Jetten M."/>
            <person name="Vuilleumier S."/>
            <person name="Han J."/>
            <person name="Peters L."/>
            <person name="Mikhailova N."/>
            <person name="Teshima H."/>
            <person name="Tapia R."/>
            <person name="Kyrpides N."/>
            <person name="Ivanova N."/>
            <person name="Pagani I."/>
            <person name="Cheng J.-F."/>
            <person name="Goodwin L."/>
            <person name="Han C."/>
            <person name="Hauser L."/>
            <person name="Land M."/>
            <person name="Lapidus A."/>
            <person name="Lucas S."/>
            <person name="Pitluck S."/>
            <person name="Woyke T."/>
            <person name="Stein L.Y."/>
            <person name="Murrell C."/>
        </authorList>
    </citation>
    <scope>NUCLEOTIDE SEQUENCE</scope>
    <source>
        <strain>MC09</strain>
    </source>
</reference>
<dbReference type="EMBL" id="CP002738">
    <property type="protein sequence ID" value="AEF99667.1"/>
    <property type="molecule type" value="Genomic_DNA"/>
</dbReference>
<dbReference type="KEGG" id="mmt:Metme_1239"/>